<protein>
    <recommendedName>
        <fullName evidence="1">Phosphoinositide phospholipase C</fullName>
        <ecNumber evidence="1">3.1.4.11</ecNumber>
    </recommendedName>
</protein>
<dbReference type="CDD" id="cd00275">
    <property type="entry name" value="C2_PLC_like"/>
    <property type="match status" value="1"/>
</dbReference>
<evidence type="ECO:0000313" key="6">
    <source>
        <dbReference type="Proteomes" id="UP001444071"/>
    </source>
</evidence>
<comment type="caution">
    <text evidence="5">The sequence shown here is derived from an EMBL/GenBank/DDBJ whole genome shotgun (WGS) entry which is preliminary data.</text>
</comment>
<keyword evidence="1" id="KW-0443">Lipid metabolism</keyword>
<dbReference type="SUPFAM" id="SSF51695">
    <property type="entry name" value="PLC-like phosphodiesterases"/>
    <property type="match status" value="1"/>
</dbReference>
<evidence type="ECO:0000256" key="1">
    <source>
        <dbReference type="RuleBase" id="RU361133"/>
    </source>
</evidence>
<dbReference type="Proteomes" id="UP001444071">
    <property type="component" value="Unassembled WGS sequence"/>
</dbReference>
<feature type="domain" description="C2" evidence="3">
    <location>
        <begin position="159"/>
        <end position="288"/>
    </location>
</feature>
<dbReference type="Pfam" id="PF00168">
    <property type="entry name" value="C2"/>
    <property type="match status" value="1"/>
</dbReference>
<feature type="compositionally biased region" description="Polar residues" evidence="2">
    <location>
        <begin position="394"/>
        <end position="415"/>
    </location>
</feature>
<dbReference type="PANTHER" id="PTHR10336">
    <property type="entry name" value="PHOSPHOINOSITIDE-SPECIFIC PHOSPHOLIPASE C FAMILY PROTEIN"/>
    <property type="match status" value="1"/>
</dbReference>
<feature type="compositionally biased region" description="Basic and acidic residues" evidence="2">
    <location>
        <begin position="417"/>
        <end position="434"/>
    </location>
</feature>
<dbReference type="PROSITE" id="PS50008">
    <property type="entry name" value="PIPLC_Y_DOMAIN"/>
    <property type="match status" value="1"/>
</dbReference>
<feature type="region of interest" description="Disordered" evidence="2">
    <location>
        <begin position="348"/>
        <end position="448"/>
    </location>
</feature>
<feature type="region of interest" description="Disordered" evidence="2">
    <location>
        <begin position="495"/>
        <end position="519"/>
    </location>
</feature>
<accession>A0ABV0WYL3</accession>
<evidence type="ECO:0000259" key="4">
    <source>
        <dbReference type="PROSITE" id="PS50008"/>
    </source>
</evidence>
<evidence type="ECO:0000313" key="5">
    <source>
        <dbReference type="EMBL" id="MEQ2274736.1"/>
    </source>
</evidence>
<sequence length="731" mass="81528">KKASKFKKTSSCEDTDTDQESTSSGSRAPLHHNKKKKTVKLSRALSDLVKYTRSVGLYDTETQANCSWQVSSLSETKAHQLMQQKPTSFIQFNQRQLSRIYPSSYRVDSSNFNPQPFWNTGCQLVALNYQSEGRVLQLNRAKFYSNGNCGYILKPTCMCEGPFNPNLEDPLPGRMKKQLVLKIISGQQLPKPKDSMLGDRGEIIDPFVEVEIIGLPVDCCKEQTRVVDDNGFNPMWEETLVFTVHMPELTLVRFLVWDHDPIGQDFIGQRTIAFHSMMPGYRHVYLEGMEEASIFVHVAVNDITGKARATSGIKGLFHRNPKQASLDSHAAVHHSYKHPFGAHLLRRTASAPTRGQPKPKKGFPELAIETKDYSSAGASEERESEDRDEACAATSYQFTPPQHHNGESLASQQAKGSWDRPDTNGALHPEESKGKSSPFAQQRPMSEPLKRASHLRFNESLDMKQGVFARVALSSTGRVGMSSNCITCVIGTKESPEAERKVQESQEGRSGKTDVDRQERCVNLSSDKRQLQVDAVAMATSASHDLQQPLSKVKSCMEAQFQYSPQALPHPIPFSRSKARQTLGPQHLRPHPESHHRNSRTCSVPRRRSPNAVTPATCMTPDCRTGLCWQQTTPPNYGSACDSMLTPIINITVNEALLLSDSSSSDSLSSLESPSMLPPRSVLDSRKRAVGTLQREMNALFAQKMEELHHKSPMFFAGKMSLRAVQELDVM</sequence>
<reference evidence="5 6" key="1">
    <citation type="submission" date="2021-06" db="EMBL/GenBank/DDBJ databases">
        <authorList>
            <person name="Palmer J.M."/>
        </authorList>
    </citation>
    <scope>NUCLEOTIDE SEQUENCE [LARGE SCALE GENOMIC DNA]</scope>
    <source>
        <strain evidence="5 6">XR_2019</strain>
        <tissue evidence="5">Muscle</tissue>
    </source>
</reference>
<evidence type="ECO:0000259" key="3">
    <source>
        <dbReference type="PROSITE" id="PS50004"/>
    </source>
</evidence>
<dbReference type="Pfam" id="PF00387">
    <property type="entry name" value="PI-PLC-Y"/>
    <property type="match status" value="1"/>
</dbReference>
<dbReference type="PANTHER" id="PTHR10336:SF166">
    <property type="entry name" value="1-PHOSPHATIDYLINOSITOL 4,5-BISPHOSPHATE PHOSPHODIESTERASE ETA-2"/>
    <property type="match status" value="1"/>
</dbReference>
<dbReference type="PROSITE" id="PS50004">
    <property type="entry name" value="C2"/>
    <property type="match status" value="1"/>
</dbReference>
<dbReference type="EMBL" id="JAHRIM010080357">
    <property type="protein sequence ID" value="MEQ2274736.1"/>
    <property type="molecule type" value="Genomic_DNA"/>
</dbReference>
<dbReference type="SMART" id="SM00239">
    <property type="entry name" value="C2"/>
    <property type="match status" value="1"/>
</dbReference>
<gene>
    <name evidence="5" type="ORF">XENORESO_009133</name>
</gene>
<feature type="domain" description="PI-PLC Y-box" evidence="4">
    <location>
        <begin position="45"/>
        <end position="158"/>
    </location>
</feature>
<feature type="region of interest" description="Disordered" evidence="2">
    <location>
        <begin position="1"/>
        <end position="37"/>
    </location>
</feature>
<dbReference type="Gene3D" id="2.60.40.150">
    <property type="entry name" value="C2 domain"/>
    <property type="match status" value="1"/>
</dbReference>
<dbReference type="Gene3D" id="3.20.20.190">
    <property type="entry name" value="Phosphatidylinositol (PI) phosphodiesterase"/>
    <property type="match status" value="1"/>
</dbReference>
<dbReference type="InterPro" id="IPR017946">
    <property type="entry name" value="PLC-like_Pdiesterase_TIM-brl"/>
</dbReference>
<dbReference type="PRINTS" id="PR00390">
    <property type="entry name" value="PHPHLIPASEC"/>
</dbReference>
<name>A0ABV0WYL3_9TELE</name>
<keyword evidence="1" id="KW-0442">Lipid degradation</keyword>
<keyword evidence="1" id="KW-0378">Hydrolase</keyword>
<comment type="catalytic activity">
    <reaction evidence="1">
        <text>a 1,2-diacyl-sn-glycero-3-phospho-(1D-myo-inositol-4,5-bisphosphate) + H2O = 1D-myo-inositol 1,4,5-trisphosphate + a 1,2-diacyl-sn-glycerol + H(+)</text>
        <dbReference type="Rhea" id="RHEA:33179"/>
        <dbReference type="ChEBI" id="CHEBI:15377"/>
        <dbReference type="ChEBI" id="CHEBI:15378"/>
        <dbReference type="ChEBI" id="CHEBI:17815"/>
        <dbReference type="ChEBI" id="CHEBI:58456"/>
        <dbReference type="ChEBI" id="CHEBI:203600"/>
        <dbReference type="EC" id="3.1.4.11"/>
    </reaction>
</comment>
<dbReference type="InterPro" id="IPR000008">
    <property type="entry name" value="C2_dom"/>
</dbReference>
<dbReference type="InterPro" id="IPR001711">
    <property type="entry name" value="PLipase_C_Pinositol-sp_Y"/>
</dbReference>
<dbReference type="SMART" id="SM00149">
    <property type="entry name" value="PLCYc"/>
    <property type="match status" value="1"/>
</dbReference>
<dbReference type="SUPFAM" id="SSF49562">
    <property type="entry name" value="C2 domain (Calcium/lipid-binding domain, CaLB)"/>
    <property type="match status" value="1"/>
</dbReference>
<feature type="non-terminal residue" evidence="5">
    <location>
        <position position="1"/>
    </location>
</feature>
<evidence type="ECO:0000256" key="2">
    <source>
        <dbReference type="SAM" id="MobiDB-lite"/>
    </source>
</evidence>
<proteinExistence type="predicted"/>
<dbReference type="InterPro" id="IPR035892">
    <property type="entry name" value="C2_domain_sf"/>
</dbReference>
<feature type="compositionally biased region" description="Low complexity" evidence="2">
    <location>
        <begin position="663"/>
        <end position="681"/>
    </location>
</feature>
<feature type="region of interest" description="Disordered" evidence="2">
    <location>
        <begin position="663"/>
        <end position="683"/>
    </location>
</feature>
<organism evidence="5 6">
    <name type="scientific">Xenotaenia resolanae</name>
    <dbReference type="NCBI Taxonomy" id="208358"/>
    <lineage>
        <taxon>Eukaryota</taxon>
        <taxon>Metazoa</taxon>
        <taxon>Chordata</taxon>
        <taxon>Craniata</taxon>
        <taxon>Vertebrata</taxon>
        <taxon>Euteleostomi</taxon>
        <taxon>Actinopterygii</taxon>
        <taxon>Neopterygii</taxon>
        <taxon>Teleostei</taxon>
        <taxon>Neoteleostei</taxon>
        <taxon>Acanthomorphata</taxon>
        <taxon>Ovalentaria</taxon>
        <taxon>Atherinomorphae</taxon>
        <taxon>Cyprinodontiformes</taxon>
        <taxon>Goodeidae</taxon>
        <taxon>Xenotaenia</taxon>
    </lineage>
</organism>
<feature type="region of interest" description="Disordered" evidence="2">
    <location>
        <begin position="584"/>
        <end position="613"/>
    </location>
</feature>
<dbReference type="InterPro" id="IPR001192">
    <property type="entry name" value="PI-PLC_fam"/>
</dbReference>
<dbReference type="EC" id="3.1.4.11" evidence="1"/>
<keyword evidence="6" id="KW-1185">Reference proteome</keyword>